<dbReference type="InterPro" id="IPR045190">
    <property type="entry name" value="MCCB/AccD1-like"/>
</dbReference>
<evidence type="ECO:0000259" key="3">
    <source>
        <dbReference type="PROSITE" id="PS50989"/>
    </source>
</evidence>
<gene>
    <name evidence="4" type="ORF">IHE55_17110</name>
</gene>
<feature type="domain" description="CoA carboxyltransferase C-terminal" evidence="3">
    <location>
        <begin position="316"/>
        <end position="559"/>
    </location>
</feature>
<dbReference type="InterPro" id="IPR011762">
    <property type="entry name" value="COA_CT_N"/>
</dbReference>
<accession>A0ABS0NMG0</accession>
<organism evidence="4 5">
    <name type="scientific">Streptomyces pactum</name>
    <dbReference type="NCBI Taxonomy" id="68249"/>
    <lineage>
        <taxon>Bacteria</taxon>
        <taxon>Bacillati</taxon>
        <taxon>Actinomycetota</taxon>
        <taxon>Actinomycetes</taxon>
        <taxon>Kitasatosporales</taxon>
        <taxon>Streptomycetaceae</taxon>
        <taxon>Streptomyces</taxon>
    </lineage>
</organism>
<sequence length="569" mass="59807">MTVLTSALDPSAAEYAANRAAMLARLAEVEAAHAQALAGGGEKYLARHRRRGKLPARDRIELLLDPDTPFLELSPLAAWGTDHPVGASLVTGIGVVEGVECVITANDPTVRGGASNPWTLRKSLRADEIARANRLPLISLVESGGADLTGQKDIFIPGGALFRDLTRLSAAGIPTIAVVFGNSTAGGAYVPGMSDHVIMVKERSKVFLGGPPLVKMATGEESDDESLGGAEMHARTSGLADHFALDEPDALRLCRRVVARLNWRKAHPDPAPPPGPTAAPAGTGPAGAAGPASPAGPAAPAGTGPAGAWPEPPKYDPEELLGIVPGDLKVPFDPREVIARIVDASDFDEFKPLYGPSLVTGWARLHGYPIGILANARGVLFSAESQKAAQFIQLANQRDIPLVFLHNTTGYMVGREYEQGGIIKHGAMMINAVANSRVPHLSVLMGASYGAGHYGMCGRAYDPRFLFTWPSAKSAVMGPQQLAGVLSMVARASAAAKGQPYDEEADAALRAMVEQRIEAESLPMFLSGRLYDDGVIDPRDTRTVLGLCLSAVHTAPVEGARGGFGVFRM</sequence>
<name>A0ABS0NMG0_9ACTN</name>
<dbReference type="Proteomes" id="UP000807371">
    <property type="component" value="Unassembled WGS sequence"/>
</dbReference>
<dbReference type="EMBL" id="JACYXC010000001">
    <property type="protein sequence ID" value="MBH5336403.1"/>
    <property type="molecule type" value="Genomic_DNA"/>
</dbReference>
<proteinExistence type="predicted"/>
<evidence type="ECO:0000259" key="2">
    <source>
        <dbReference type="PROSITE" id="PS50980"/>
    </source>
</evidence>
<evidence type="ECO:0000313" key="4">
    <source>
        <dbReference type="EMBL" id="MBH5336403.1"/>
    </source>
</evidence>
<dbReference type="PROSITE" id="PS50980">
    <property type="entry name" value="COA_CT_NTER"/>
    <property type="match status" value="1"/>
</dbReference>
<dbReference type="InterPro" id="IPR011763">
    <property type="entry name" value="COA_CT_C"/>
</dbReference>
<dbReference type="PANTHER" id="PTHR22855">
    <property type="entry name" value="ACETYL, PROPIONYL, PYRUVATE, AND GLUTACONYL CARBOXYLASE-RELATED"/>
    <property type="match status" value="1"/>
</dbReference>
<comment type="caution">
    <text evidence="4">The sequence shown here is derived from an EMBL/GenBank/DDBJ whole genome shotgun (WGS) entry which is preliminary data.</text>
</comment>
<dbReference type="InterPro" id="IPR029045">
    <property type="entry name" value="ClpP/crotonase-like_dom_sf"/>
</dbReference>
<dbReference type="InterPro" id="IPR034733">
    <property type="entry name" value="AcCoA_carboxyl_beta"/>
</dbReference>
<evidence type="ECO:0000313" key="5">
    <source>
        <dbReference type="Proteomes" id="UP000807371"/>
    </source>
</evidence>
<evidence type="ECO:0000256" key="1">
    <source>
        <dbReference type="SAM" id="MobiDB-lite"/>
    </source>
</evidence>
<dbReference type="Pfam" id="PF01039">
    <property type="entry name" value="Carboxyl_trans"/>
    <property type="match status" value="2"/>
</dbReference>
<keyword evidence="5" id="KW-1185">Reference proteome</keyword>
<dbReference type="PANTHER" id="PTHR22855:SF46">
    <property type="entry name" value="METHYLCROTONOYL-COA CARBOXYLASE"/>
    <property type="match status" value="1"/>
</dbReference>
<feature type="domain" description="CoA carboxyltransferase N-terminal" evidence="2">
    <location>
        <begin position="22"/>
        <end position="273"/>
    </location>
</feature>
<feature type="region of interest" description="Disordered" evidence="1">
    <location>
        <begin position="265"/>
        <end position="314"/>
    </location>
</feature>
<feature type="compositionally biased region" description="Low complexity" evidence="1">
    <location>
        <begin position="278"/>
        <end position="309"/>
    </location>
</feature>
<reference evidence="4 5" key="1">
    <citation type="submission" date="2020-09" db="EMBL/GenBank/DDBJ databases">
        <title>Biosynthesis of the nuclear factor of activated T cells inhibitor NFAT-133 and its congeners in Streptomyces pactum.</title>
        <authorList>
            <person name="Zhou W."/>
            <person name="Posri P."/>
            <person name="Abugrain M.E."/>
            <person name="Weisberg A.J."/>
            <person name="Chang J.H."/>
            <person name="Mahmud T."/>
        </authorList>
    </citation>
    <scope>NUCLEOTIDE SEQUENCE [LARGE SCALE GENOMIC DNA]</scope>
    <source>
        <strain evidence="4 5">ATCC 27456</strain>
    </source>
</reference>
<protein>
    <submittedName>
        <fullName evidence="4">Acyl-CoA carboxylase subunit beta</fullName>
    </submittedName>
</protein>
<dbReference type="Gene3D" id="3.90.226.10">
    <property type="entry name" value="2-enoyl-CoA Hydratase, Chain A, domain 1"/>
    <property type="match status" value="2"/>
</dbReference>
<dbReference type="PROSITE" id="PS50989">
    <property type="entry name" value="COA_CT_CTER"/>
    <property type="match status" value="1"/>
</dbReference>
<dbReference type="SUPFAM" id="SSF52096">
    <property type="entry name" value="ClpP/crotonase"/>
    <property type="match status" value="2"/>
</dbReference>